<dbReference type="AlphaFoldDB" id="A0A2Z6PH26"/>
<dbReference type="EMBL" id="DF974563">
    <property type="protein sequence ID" value="GAU49432.1"/>
    <property type="molecule type" value="Genomic_DNA"/>
</dbReference>
<reference evidence="2" key="1">
    <citation type="journal article" date="2017" name="Front. Plant Sci.">
        <title>Climate Clever Clovers: New Paradigm to Reduce the Environmental Footprint of Ruminants by Breeding Low Methanogenic Forages Utilizing Haplotype Variation.</title>
        <authorList>
            <person name="Kaur P."/>
            <person name="Appels R."/>
            <person name="Bayer P.E."/>
            <person name="Keeble-Gagnere G."/>
            <person name="Wang J."/>
            <person name="Hirakawa H."/>
            <person name="Shirasawa K."/>
            <person name="Vercoe P."/>
            <person name="Stefanova K."/>
            <person name="Durmic Z."/>
            <person name="Nichols P."/>
            <person name="Revell C."/>
            <person name="Isobe S.N."/>
            <person name="Edwards D."/>
            <person name="Erskine W."/>
        </authorList>
    </citation>
    <scope>NUCLEOTIDE SEQUENCE [LARGE SCALE GENOMIC DNA]</scope>
    <source>
        <strain evidence="2">cv. Daliak</strain>
    </source>
</reference>
<protein>
    <submittedName>
        <fullName evidence="1">Uncharacterized protein</fullName>
    </submittedName>
</protein>
<name>A0A2Z6PH26_TRISU</name>
<organism evidence="1 2">
    <name type="scientific">Trifolium subterraneum</name>
    <name type="common">Subterranean clover</name>
    <dbReference type="NCBI Taxonomy" id="3900"/>
    <lineage>
        <taxon>Eukaryota</taxon>
        <taxon>Viridiplantae</taxon>
        <taxon>Streptophyta</taxon>
        <taxon>Embryophyta</taxon>
        <taxon>Tracheophyta</taxon>
        <taxon>Spermatophyta</taxon>
        <taxon>Magnoliopsida</taxon>
        <taxon>eudicotyledons</taxon>
        <taxon>Gunneridae</taxon>
        <taxon>Pentapetalae</taxon>
        <taxon>rosids</taxon>
        <taxon>fabids</taxon>
        <taxon>Fabales</taxon>
        <taxon>Fabaceae</taxon>
        <taxon>Papilionoideae</taxon>
        <taxon>50 kb inversion clade</taxon>
        <taxon>NPAAA clade</taxon>
        <taxon>Hologalegina</taxon>
        <taxon>IRL clade</taxon>
        <taxon>Trifolieae</taxon>
        <taxon>Trifolium</taxon>
    </lineage>
</organism>
<gene>
    <name evidence="1" type="ORF">TSUD_181790</name>
</gene>
<evidence type="ECO:0000313" key="2">
    <source>
        <dbReference type="Proteomes" id="UP000242715"/>
    </source>
</evidence>
<sequence>MSQKKEDSMEDFMDKKCVDGATPISRIKFNFSGREWQQLSFWDGNLGNGLPPLLQQPTVTDRAVRFKWTADIT</sequence>
<keyword evidence="2" id="KW-1185">Reference proteome</keyword>
<dbReference type="Proteomes" id="UP000242715">
    <property type="component" value="Unassembled WGS sequence"/>
</dbReference>
<proteinExistence type="predicted"/>
<accession>A0A2Z6PH26</accession>
<evidence type="ECO:0000313" key="1">
    <source>
        <dbReference type="EMBL" id="GAU49432.1"/>
    </source>
</evidence>